<dbReference type="PANTHER" id="PTHR43394:SF27">
    <property type="entry name" value="ATP-DEPENDENT TRANSLOCASE ABCB1-LIKE"/>
    <property type="match status" value="1"/>
</dbReference>
<feature type="transmembrane region" description="Helical" evidence="9">
    <location>
        <begin position="946"/>
        <end position="969"/>
    </location>
</feature>
<sequence>MIIRFKGLLSGSRSSAILTCGAMRRRIRADKVVDGAYGDNEEKLVNKKETNKDRVDLRYWDLFRYATRQEMLLIISGTILSALLGTAFPLTILVFRLIVNDFMNPNVQAAAENIYKTAFWFLVTAICAFLLAFLQTTLVAFASNRLVCRIRLRFFKALLRQDVSWFDQQATSVLVNQLTEDIDNIQSGIGVKSTEFVQNISSFVVGLCIAFGFAGKLTMVACTMLLLILAGFGSFGGMTHYFIQKEADSYAKANAIAEEVFRAIRTVLAFGGEDLETARYAKHLDDAAQVGIKQATCFGFAGGFIGFSVYSSAALVFWYGVSLLRKGEYDAGSVVLVFLNVIIGSLFLGGALPNFRFFYAAKLSAKRVFQIIERKPPIDKDHEGLRPDDGLQSIRFEDVTFFYPSRPDKPVLENFNVTIEQHQTVAFIGPSGCGKSTIMHLLQRLYDPVRGKIMVGDFDLRQLDLHWFRSQIGVVQQEPVIFTGSIAENIRMGNLNATDEQVIEAAKLANAHHFITSFPNAYETKVTQGGGALSVGQKQRLAIARALVRNPRVLILDEATSALDSESEQAVQQSLDQASVGRTVIIVAHRLSTVQKADRILVLENGHIQESGTHAELSASNGLYASLLSAQQQLFTESDVPHETTIDAANYEFPSIDDDSKRSSVNVDRVITTFEPQKGTDSLGSIAFKPRVPSSTRLSHRPSAWIRVMQLNRPETAFILLGSFSAALTGAIQPMFAVLYSEIYAVFTMADDPRGMSDRVNFITGIMVVLGFLRLASNTSQAYFFGVAGQRLTKRLRRLLFQAVLRQEMAWFDNSNNQVGTLTSTLASETNKVHPLCGSAMGRIVESVVLLTLSLFVAFFYNWKLTLVVVIFFPVIVFSSFLHIRQLKGAADVKSEAATAQIAYESLSSNRTVTALGIENHFYQRYRSSLNAEVQSTKYQSLGFGFVYALAQSLPICSYAAAFSFGAYLMSHGEIELVAIFKVFAAISFAAQALGRTSHLGPDMKHAAMASTRIFRILDRKSRIPASEGVKPEFPLNTMPIEFKRVSLRYESRPTTYAIKNFSHVIRPGQTVALVGHSGCGKTSIFKLLQRLYDCSSVQDRDRGIFVGTVRLDEIAPNWIRRQAGVVDQEPHLFNLSLRENIAYGDNTREVTSDEIVEAARQAQIHDFIFGLPLGYDTLAGPLGSELSVGQKQRIAIARMLVHRPNLLLLDEATSALDSQTERGILAMLGKVAKEKTVLFSAHRLSNVERSDLVVVLADGVKVEVGTPDELLRIKRAYYSLYRAQLNM</sequence>
<name>A0A8J4SKV9_9TREM</name>
<feature type="transmembrane region" description="Helical" evidence="9">
    <location>
        <begin position="844"/>
        <end position="861"/>
    </location>
</feature>
<evidence type="ECO:0000256" key="9">
    <source>
        <dbReference type="SAM" id="Phobius"/>
    </source>
</evidence>
<comment type="caution">
    <text evidence="12">The sequence shown here is derived from an EMBL/GenBank/DDBJ whole genome shotgun (WGS) entry which is preliminary data.</text>
</comment>
<dbReference type="FunFam" id="3.40.50.300:FF:000251">
    <property type="entry name" value="ABC transporter B family member 19"/>
    <property type="match status" value="1"/>
</dbReference>
<evidence type="ECO:0000256" key="6">
    <source>
        <dbReference type="ARBA" id="ARBA00022840"/>
    </source>
</evidence>
<dbReference type="Gene3D" id="1.20.1560.10">
    <property type="entry name" value="ABC transporter type 1, transmembrane domain"/>
    <property type="match status" value="3"/>
</dbReference>
<feature type="domain" description="ABC transporter" evidence="10">
    <location>
        <begin position="1041"/>
        <end position="1284"/>
    </location>
</feature>
<evidence type="ECO:0000259" key="11">
    <source>
        <dbReference type="PROSITE" id="PS50929"/>
    </source>
</evidence>
<comment type="subcellular location">
    <subcellularLocation>
        <location evidence="1">Membrane</location>
        <topology evidence="1">Multi-pass membrane protein</topology>
    </subcellularLocation>
</comment>
<protein>
    <submittedName>
        <fullName evidence="12">Multidrug resistance protein 2</fullName>
    </submittedName>
</protein>
<evidence type="ECO:0000256" key="4">
    <source>
        <dbReference type="ARBA" id="ARBA00022692"/>
    </source>
</evidence>
<feature type="transmembrane region" description="Helical" evidence="9">
    <location>
        <begin position="867"/>
        <end position="884"/>
    </location>
</feature>
<accession>A0A8J4SKV9</accession>
<evidence type="ECO:0000256" key="2">
    <source>
        <dbReference type="ARBA" id="ARBA00007577"/>
    </source>
</evidence>
<dbReference type="PROSITE" id="PS50929">
    <property type="entry name" value="ABC_TM1F"/>
    <property type="match status" value="2"/>
</dbReference>
<reference evidence="12" key="1">
    <citation type="submission" date="2019-05" db="EMBL/GenBank/DDBJ databases">
        <title>Annotation for the trematode Paragonimus heterotremus.</title>
        <authorList>
            <person name="Choi Y.-J."/>
        </authorList>
    </citation>
    <scope>NUCLEOTIDE SEQUENCE</scope>
    <source>
        <strain evidence="12">LC</strain>
    </source>
</reference>
<dbReference type="InterPro" id="IPR027417">
    <property type="entry name" value="P-loop_NTPase"/>
</dbReference>
<dbReference type="SUPFAM" id="SSF52540">
    <property type="entry name" value="P-loop containing nucleoside triphosphate hydrolases"/>
    <property type="match status" value="2"/>
</dbReference>
<feature type="transmembrane region" description="Helical" evidence="9">
    <location>
        <begin position="297"/>
        <end position="319"/>
    </location>
</feature>
<dbReference type="GO" id="GO:0090374">
    <property type="term" value="P:oligopeptide export from mitochondrion"/>
    <property type="evidence" value="ECO:0007669"/>
    <property type="project" value="TreeGrafter"/>
</dbReference>
<dbReference type="Pfam" id="PF00664">
    <property type="entry name" value="ABC_membrane"/>
    <property type="match status" value="2"/>
</dbReference>
<evidence type="ECO:0000313" key="13">
    <source>
        <dbReference type="Proteomes" id="UP000748531"/>
    </source>
</evidence>
<evidence type="ECO:0000259" key="10">
    <source>
        <dbReference type="PROSITE" id="PS50893"/>
    </source>
</evidence>
<comment type="similarity">
    <text evidence="2">Belongs to the ABC transporter superfamily. ABCB family. Multidrug resistance exporter (TC 3.A.1.201) subfamily.</text>
</comment>
<dbReference type="InterPro" id="IPR036640">
    <property type="entry name" value="ABC1_TM_sf"/>
</dbReference>
<dbReference type="Pfam" id="PF00005">
    <property type="entry name" value="ABC_tran"/>
    <property type="match status" value="2"/>
</dbReference>
<dbReference type="GO" id="GO:0015421">
    <property type="term" value="F:ABC-type oligopeptide transporter activity"/>
    <property type="evidence" value="ECO:0007669"/>
    <property type="project" value="TreeGrafter"/>
</dbReference>
<keyword evidence="6" id="KW-0067">ATP-binding</keyword>
<keyword evidence="7 9" id="KW-1133">Transmembrane helix</keyword>
<feature type="domain" description="ABC transporter" evidence="10">
    <location>
        <begin position="394"/>
        <end position="630"/>
    </location>
</feature>
<dbReference type="SUPFAM" id="SSF90123">
    <property type="entry name" value="ABC transporter transmembrane region"/>
    <property type="match status" value="2"/>
</dbReference>
<dbReference type="FunFam" id="3.40.50.300:FF:000604">
    <property type="entry name" value="ABC transporter B family member 28"/>
    <property type="match status" value="1"/>
</dbReference>
<dbReference type="GO" id="GO:0005524">
    <property type="term" value="F:ATP binding"/>
    <property type="evidence" value="ECO:0007669"/>
    <property type="project" value="UniProtKB-KW"/>
</dbReference>
<dbReference type="PROSITE" id="PS50893">
    <property type="entry name" value="ABC_TRANSPORTER_2"/>
    <property type="match status" value="2"/>
</dbReference>
<evidence type="ECO:0000256" key="1">
    <source>
        <dbReference type="ARBA" id="ARBA00004141"/>
    </source>
</evidence>
<dbReference type="InterPro" id="IPR017871">
    <property type="entry name" value="ABC_transporter-like_CS"/>
</dbReference>
<dbReference type="InterPro" id="IPR039421">
    <property type="entry name" value="Type_1_exporter"/>
</dbReference>
<dbReference type="OrthoDB" id="6500128at2759"/>
<dbReference type="CDD" id="cd18577">
    <property type="entry name" value="ABC_6TM_Pgp_ABCB1_D1_like"/>
    <property type="match status" value="1"/>
</dbReference>
<evidence type="ECO:0000256" key="3">
    <source>
        <dbReference type="ARBA" id="ARBA00022448"/>
    </source>
</evidence>
<organism evidence="12 13">
    <name type="scientific">Paragonimus heterotremus</name>
    <dbReference type="NCBI Taxonomy" id="100268"/>
    <lineage>
        <taxon>Eukaryota</taxon>
        <taxon>Metazoa</taxon>
        <taxon>Spiralia</taxon>
        <taxon>Lophotrochozoa</taxon>
        <taxon>Platyhelminthes</taxon>
        <taxon>Trematoda</taxon>
        <taxon>Digenea</taxon>
        <taxon>Plagiorchiida</taxon>
        <taxon>Troglotremata</taxon>
        <taxon>Troglotrematidae</taxon>
        <taxon>Paragonimus</taxon>
    </lineage>
</organism>
<feature type="domain" description="ABC transmembrane type-1" evidence="11">
    <location>
        <begin position="77"/>
        <end position="360"/>
    </location>
</feature>
<keyword evidence="3" id="KW-0813">Transport</keyword>
<dbReference type="CDD" id="cd18578">
    <property type="entry name" value="ABC_6TM_Pgp_ABCB1_D2_like"/>
    <property type="match status" value="1"/>
</dbReference>
<keyword evidence="5" id="KW-0547">Nucleotide-binding</keyword>
<evidence type="ECO:0000256" key="7">
    <source>
        <dbReference type="ARBA" id="ARBA00022989"/>
    </source>
</evidence>
<dbReference type="GO" id="GO:0005743">
    <property type="term" value="C:mitochondrial inner membrane"/>
    <property type="evidence" value="ECO:0007669"/>
    <property type="project" value="TreeGrafter"/>
</dbReference>
<dbReference type="SMART" id="SM00382">
    <property type="entry name" value="AAA"/>
    <property type="match status" value="2"/>
</dbReference>
<feature type="transmembrane region" description="Helical" evidence="9">
    <location>
        <begin position="72"/>
        <end position="98"/>
    </location>
</feature>
<dbReference type="PANTHER" id="PTHR43394">
    <property type="entry name" value="ATP-DEPENDENT PERMEASE MDL1, MITOCHONDRIAL"/>
    <property type="match status" value="1"/>
</dbReference>
<keyword evidence="13" id="KW-1185">Reference proteome</keyword>
<keyword evidence="8 9" id="KW-0472">Membrane</keyword>
<dbReference type="EMBL" id="LUCH01002784">
    <property type="protein sequence ID" value="KAF5400983.1"/>
    <property type="molecule type" value="Genomic_DNA"/>
</dbReference>
<gene>
    <name evidence="12" type="ORF">PHET_04607</name>
</gene>
<evidence type="ECO:0000256" key="8">
    <source>
        <dbReference type="ARBA" id="ARBA00023136"/>
    </source>
</evidence>
<dbReference type="InterPro" id="IPR011527">
    <property type="entry name" value="ABC1_TM_dom"/>
</dbReference>
<evidence type="ECO:0000313" key="12">
    <source>
        <dbReference type="EMBL" id="KAF5400983.1"/>
    </source>
</evidence>
<dbReference type="Proteomes" id="UP000748531">
    <property type="component" value="Unassembled WGS sequence"/>
</dbReference>
<feature type="domain" description="ABC transmembrane type-1" evidence="11">
    <location>
        <begin position="720"/>
        <end position="1006"/>
    </location>
</feature>
<dbReference type="Gene3D" id="3.40.50.300">
    <property type="entry name" value="P-loop containing nucleotide triphosphate hydrolases"/>
    <property type="match status" value="2"/>
</dbReference>
<feature type="transmembrane region" description="Helical" evidence="9">
    <location>
        <begin position="331"/>
        <end position="352"/>
    </location>
</feature>
<proteinExistence type="inferred from homology"/>
<evidence type="ECO:0000256" key="5">
    <source>
        <dbReference type="ARBA" id="ARBA00022741"/>
    </source>
</evidence>
<feature type="transmembrane region" description="Helical" evidence="9">
    <location>
        <begin position="220"/>
        <end position="243"/>
    </location>
</feature>
<dbReference type="InterPro" id="IPR003593">
    <property type="entry name" value="AAA+_ATPase"/>
</dbReference>
<feature type="transmembrane region" description="Helical" evidence="9">
    <location>
        <begin position="760"/>
        <end position="788"/>
    </location>
</feature>
<keyword evidence="4 9" id="KW-0812">Transmembrane</keyword>
<feature type="transmembrane region" description="Helical" evidence="9">
    <location>
        <begin position="717"/>
        <end position="740"/>
    </location>
</feature>
<dbReference type="PROSITE" id="PS00211">
    <property type="entry name" value="ABC_TRANSPORTER_1"/>
    <property type="match status" value="2"/>
</dbReference>
<dbReference type="InterPro" id="IPR003439">
    <property type="entry name" value="ABC_transporter-like_ATP-bd"/>
</dbReference>
<feature type="transmembrane region" description="Helical" evidence="9">
    <location>
        <begin position="118"/>
        <end position="143"/>
    </location>
</feature>
<dbReference type="GO" id="GO:0016887">
    <property type="term" value="F:ATP hydrolysis activity"/>
    <property type="evidence" value="ECO:0007669"/>
    <property type="project" value="InterPro"/>
</dbReference>
<dbReference type="CDD" id="cd03249">
    <property type="entry name" value="ABC_MTABC3_MDL1_MDL2"/>
    <property type="match status" value="1"/>
</dbReference>
<feature type="transmembrane region" description="Helical" evidence="9">
    <location>
        <begin position="196"/>
        <end position="214"/>
    </location>
</feature>